<name>A0ABQ9KXK9_HEVBR</name>
<gene>
    <name evidence="2" type="ORF">P3X46_030149</name>
</gene>
<accession>A0ABQ9KXK9</accession>
<evidence type="ECO:0000313" key="3">
    <source>
        <dbReference type="Proteomes" id="UP001174677"/>
    </source>
</evidence>
<feature type="region of interest" description="Disordered" evidence="1">
    <location>
        <begin position="162"/>
        <end position="192"/>
    </location>
</feature>
<sequence>MLRKGFPLDTGLYICYKFCLYHQANAKRSQGKSYKPIKTTLQMASIQCCKPAEQSCNHGQQNALSEMVSSVFKKEQTHQGHTTSHCQIQCCSHTTATGQKNETHCSCQTLSRGMPKTQTACVSQTTGHEAPGQGLALATTNRTKCHRKSRSGEHKKRVLLQKIKDGISGHSDSDSSSSSSSESNSDDDKCGKNKASLALVITSNDT</sequence>
<protein>
    <submittedName>
        <fullName evidence="2">Uncharacterized protein</fullName>
    </submittedName>
</protein>
<evidence type="ECO:0000256" key="1">
    <source>
        <dbReference type="SAM" id="MobiDB-lite"/>
    </source>
</evidence>
<dbReference type="Proteomes" id="UP001174677">
    <property type="component" value="Chromosome 16"/>
</dbReference>
<feature type="compositionally biased region" description="Basic and acidic residues" evidence="1">
    <location>
        <begin position="162"/>
        <end position="173"/>
    </location>
</feature>
<proteinExistence type="predicted"/>
<dbReference type="EMBL" id="JARPOI010000016">
    <property type="protein sequence ID" value="KAJ9148053.1"/>
    <property type="molecule type" value="Genomic_DNA"/>
</dbReference>
<feature type="compositionally biased region" description="Low complexity" evidence="1">
    <location>
        <begin position="174"/>
        <end position="183"/>
    </location>
</feature>
<evidence type="ECO:0000313" key="2">
    <source>
        <dbReference type="EMBL" id="KAJ9148053.1"/>
    </source>
</evidence>
<comment type="caution">
    <text evidence="2">The sequence shown here is derived from an EMBL/GenBank/DDBJ whole genome shotgun (WGS) entry which is preliminary data.</text>
</comment>
<organism evidence="2 3">
    <name type="scientific">Hevea brasiliensis</name>
    <name type="common">Para rubber tree</name>
    <name type="synonym">Siphonia brasiliensis</name>
    <dbReference type="NCBI Taxonomy" id="3981"/>
    <lineage>
        <taxon>Eukaryota</taxon>
        <taxon>Viridiplantae</taxon>
        <taxon>Streptophyta</taxon>
        <taxon>Embryophyta</taxon>
        <taxon>Tracheophyta</taxon>
        <taxon>Spermatophyta</taxon>
        <taxon>Magnoliopsida</taxon>
        <taxon>eudicotyledons</taxon>
        <taxon>Gunneridae</taxon>
        <taxon>Pentapetalae</taxon>
        <taxon>rosids</taxon>
        <taxon>fabids</taxon>
        <taxon>Malpighiales</taxon>
        <taxon>Euphorbiaceae</taxon>
        <taxon>Crotonoideae</taxon>
        <taxon>Micrandreae</taxon>
        <taxon>Hevea</taxon>
    </lineage>
</organism>
<keyword evidence="3" id="KW-1185">Reference proteome</keyword>
<reference evidence="2" key="1">
    <citation type="journal article" date="2023" name="Plant Biotechnol. J.">
        <title>Chromosome-level wild Hevea brasiliensis genome provides new tools for genomic-assisted breeding and valuable loci to elevate rubber yield.</title>
        <authorList>
            <person name="Cheng H."/>
            <person name="Song X."/>
            <person name="Hu Y."/>
            <person name="Wu T."/>
            <person name="Yang Q."/>
            <person name="An Z."/>
            <person name="Feng S."/>
            <person name="Deng Z."/>
            <person name="Wu W."/>
            <person name="Zeng X."/>
            <person name="Tu M."/>
            <person name="Wang X."/>
            <person name="Huang H."/>
        </authorList>
    </citation>
    <scope>NUCLEOTIDE SEQUENCE</scope>
    <source>
        <strain evidence="2">MT/VB/25A 57/8</strain>
    </source>
</reference>